<evidence type="ECO:0000313" key="4">
    <source>
        <dbReference type="Proteomes" id="UP000694867"/>
    </source>
</evidence>
<dbReference type="Proteomes" id="UP000694867">
    <property type="component" value="Unplaced"/>
</dbReference>
<keyword evidence="3" id="KW-0732">Signal</keyword>
<feature type="transmembrane region" description="Helical" evidence="2">
    <location>
        <begin position="511"/>
        <end position="531"/>
    </location>
</feature>
<dbReference type="AlphaFoldDB" id="A0AAJ6QPZ0"/>
<organism evidence="4 5">
    <name type="scientific">Galendromus occidentalis</name>
    <name type="common">western predatory mite</name>
    <dbReference type="NCBI Taxonomy" id="34638"/>
    <lineage>
        <taxon>Eukaryota</taxon>
        <taxon>Metazoa</taxon>
        <taxon>Ecdysozoa</taxon>
        <taxon>Arthropoda</taxon>
        <taxon>Chelicerata</taxon>
        <taxon>Arachnida</taxon>
        <taxon>Acari</taxon>
        <taxon>Parasitiformes</taxon>
        <taxon>Mesostigmata</taxon>
        <taxon>Gamasina</taxon>
        <taxon>Phytoseioidea</taxon>
        <taxon>Phytoseiidae</taxon>
        <taxon>Typhlodrominae</taxon>
        <taxon>Galendromus</taxon>
    </lineage>
</organism>
<dbReference type="RefSeq" id="XP_003740055.1">
    <property type="nucleotide sequence ID" value="XM_003740007.1"/>
</dbReference>
<evidence type="ECO:0000256" key="1">
    <source>
        <dbReference type="SAM" id="MobiDB-lite"/>
    </source>
</evidence>
<protein>
    <submittedName>
        <fullName evidence="5">Uncharacterized protein LOC100906630</fullName>
    </submittedName>
</protein>
<reference evidence="5" key="1">
    <citation type="submission" date="2025-08" db="UniProtKB">
        <authorList>
            <consortium name="RefSeq"/>
        </authorList>
    </citation>
    <scope>IDENTIFICATION</scope>
</reference>
<evidence type="ECO:0000256" key="3">
    <source>
        <dbReference type="SAM" id="SignalP"/>
    </source>
</evidence>
<gene>
    <name evidence="5" type="primary">LOC100906630</name>
</gene>
<feature type="region of interest" description="Disordered" evidence="1">
    <location>
        <begin position="553"/>
        <end position="574"/>
    </location>
</feature>
<keyword evidence="2" id="KW-1133">Transmembrane helix</keyword>
<keyword evidence="2" id="KW-0472">Membrane</keyword>
<keyword evidence="4" id="KW-1185">Reference proteome</keyword>
<evidence type="ECO:0000313" key="5">
    <source>
        <dbReference type="RefSeq" id="XP_003740055.1"/>
    </source>
</evidence>
<dbReference type="KEGG" id="goe:100906630"/>
<feature type="signal peptide" evidence="3">
    <location>
        <begin position="1"/>
        <end position="21"/>
    </location>
</feature>
<sequence>MSWLATFVVLTTVNQFSLISCQERRNAPWGFLSYPGESNATIFVVKIRKHTECVFLYKWSIDESVGVAVDGSTFAANLKFKRICNQSETKIEYSGVEGKLASIFYRILDVGEFSRAVLDDVCVRQRTCRYERSAKTEASKFVLLTSPIARQEMTDDLTFTHRLDLRNDTMALVDLDPIRIDMQDKDVLEIHRCDDSEILFSVNTTSLTRRTIFKHFGSDLCITYISRRAPGISTFAMPCQLVQLFLQEANSRVLFFNVMRRSEPTVDLLILEGNSQIQEDTSKYYCDLHQVDISEGRNDHLLISRSSDLRSDVSLQISRTGGEAYFLAEIHAVDIYVAVFQNIVWEGKLSDEKSLSTLVASIGCQQEGDAKVSPDDRYNYGAVFCVYVKTRVIANSGGKAERSEWSEIKKTLRGYIFTIANNESFVNETGVEIRSENQIDIPENNPIVYAARDYALVRLVFVITKEESYAPEYNESTHYRILEELRHHIGIDDDFRLAPHCHVEISLERNLIFFGLLVLICTITFGAIWRFQLNSDVQRKVIAQINEQKRRKSNADWWGSGESELPGENSSTNTRSEYVNKAFVPEAGPHTEQQSMPNKLDGTSLAMKSRRKKDSGSKIPLIVNGELPLSVPGGLGGQMRMRMQEENEITSPL</sequence>
<keyword evidence="2" id="KW-0812">Transmembrane</keyword>
<proteinExistence type="predicted"/>
<name>A0AAJ6QPZ0_9ACAR</name>
<accession>A0AAJ6QPZ0</accession>
<dbReference type="GeneID" id="100906630"/>
<feature type="chain" id="PRO_5042595637" evidence="3">
    <location>
        <begin position="22"/>
        <end position="653"/>
    </location>
</feature>
<evidence type="ECO:0000256" key="2">
    <source>
        <dbReference type="SAM" id="Phobius"/>
    </source>
</evidence>
<feature type="region of interest" description="Disordered" evidence="1">
    <location>
        <begin position="588"/>
        <end position="618"/>
    </location>
</feature>